<sequence length="424" mass="43202">MALPYHASLPIMAPPPPPAPSISAAPTLNGTTTADIADAPPTVSAPEGAYTLHHTVVLDKAAWAALPVAMHAVASGHLSRARSAGTNPTTVSRARRQSPAGLGDLTAHLSSVLPVAGVNGTPAAVAGGDPLLSPIPGTPSSAGCDAGEFPFAARSLATGGAHASVPDVIFQSTSTMSQPSIPVAAAAPIPIPLASSSSSSTSRLGSLFSSTARRHRTKSMVSKSNSTFVAKITTLDHLPDVLRTGNYAAHKEVTHVVGDTHTHMHGGAVSLAAMSVGSVASSGAINMGGASLVAMRELKEKQLARERAIAVLNGGSDKDKDKNRSHGHGQSGGSSGGRLRLARGFFSSKGSSKSAPNLAAEANGADHSVADTAAVKQETPLPQEPSVLSTMIFNLGKGLVWMEAQETVLWRIQFIRADSDVPCH</sequence>
<feature type="region of interest" description="Disordered" evidence="1">
    <location>
        <begin position="1"/>
        <end position="35"/>
    </location>
</feature>
<reference evidence="2 3" key="1">
    <citation type="submission" date="2009-11" db="EMBL/GenBank/DDBJ databases">
        <title>Annotation of Allomyces macrogynus ATCC 38327.</title>
        <authorList>
            <consortium name="The Broad Institute Genome Sequencing Platform"/>
            <person name="Russ C."/>
            <person name="Cuomo C."/>
            <person name="Burger G."/>
            <person name="Gray M.W."/>
            <person name="Holland P.W.H."/>
            <person name="King N."/>
            <person name="Lang F.B.F."/>
            <person name="Roger A.J."/>
            <person name="Ruiz-Trillo I."/>
            <person name="Young S.K."/>
            <person name="Zeng Q."/>
            <person name="Gargeya S."/>
            <person name="Fitzgerald M."/>
            <person name="Haas B."/>
            <person name="Abouelleil A."/>
            <person name="Alvarado L."/>
            <person name="Arachchi H.M."/>
            <person name="Berlin A."/>
            <person name="Chapman S.B."/>
            <person name="Gearin G."/>
            <person name="Goldberg J."/>
            <person name="Griggs A."/>
            <person name="Gujja S."/>
            <person name="Hansen M."/>
            <person name="Heiman D."/>
            <person name="Howarth C."/>
            <person name="Larimer J."/>
            <person name="Lui A."/>
            <person name="MacDonald P.J.P."/>
            <person name="McCowen C."/>
            <person name="Montmayeur A."/>
            <person name="Murphy C."/>
            <person name="Neiman D."/>
            <person name="Pearson M."/>
            <person name="Priest M."/>
            <person name="Roberts A."/>
            <person name="Saif S."/>
            <person name="Shea T."/>
            <person name="Sisk P."/>
            <person name="Stolte C."/>
            <person name="Sykes S."/>
            <person name="Wortman J."/>
            <person name="Nusbaum C."/>
            <person name="Birren B."/>
        </authorList>
    </citation>
    <scope>NUCLEOTIDE SEQUENCE [LARGE SCALE GENOMIC DNA]</scope>
    <source>
        <strain evidence="2 3">ATCC 38327</strain>
    </source>
</reference>
<keyword evidence="3" id="KW-1185">Reference proteome</keyword>
<evidence type="ECO:0000256" key="1">
    <source>
        <dbReference type="SAM" id="MobiDB-lite"/>
    </source>
</evidence>
<protein>
    <submittedName>
        <fullName evidence="2">Uncharacterized protein</fullName>
    </submittedName>
</protein>
<proteinExistence type="predicted"/>
<feature type="region of interest" description="Disordered" evidence="1">
    <location>
        <begin position="311"/>
        <end position="339"/>
    </location>
</feature>
<name>A0A0L0SCF7_ALLM3</name>
<dbReference type="AlphaFoldDB" id="A0A0L0SCF7"/>
<gene>
    <name evidence="2" type="ORF">AMAG_18474</name>
</gene>
<dbReference type="EMBL" id="GG745335">
    <property type="protein sequence ID" value="KNE60122.1"/>
    <property type="molecule type" value="Genomic_DNA"/>
</dbReference>
<feature type="compositionally biased region" description="Low complexity" evidence="1">
    <location>
        <begin position="21"/>
        <end position="35"/>
    </location>
</feature>
<accession>A0A0L0SCF7</accession>
<dbReference type="Proteomes" id="UP000054350">
    <property type="component" value="Unassembled WGS sequence"/>
</dbReference>
<feature type="region of interest" description="Disordered" evidence="1">
    <location>
        <begin position="78"/>
        <end position="97"/>
    </location>
</feature>
<organism evidence="2 3">
    <name type="scientific">Allomyces macrogynus (strain ATCC 38327)</name>
    <name type="common">Allomyces javanicus var. macrogynus</name>
    <dbReference type="NCBI Taxonomy" id="578462"/>
    <lineage>
        <taxon>Eukaryota</taxon>
        <taxon>Fungi</taxon>
        <taxon>Fungi incertae sedis</taxon>
        <taxon>Blastocladiomycota</taxon>
        <taxon>Blastocladiomycetes</taxon>
        <taxon>Blastocladiales</taxon>
        <taxon>Blastocladiaceae</taxon>
        <taxon>Allomyces</taxon>
    </lineage>
</organism>
<dbReference type="VEuPathDB" id="FungiDB:AMAG_18474"/>
<reference evidence="3" key="2">
    <citation type="submission" date="2009-11" db="EMBL/GenBank/DDBJ databases">
        <title>The Genome Sequence of Allomyces macrogynus strain ATCC 38327.</title>
        <authorList>
            <consortium name="The Broad Institute Genome Sequencing Platform"/>
            <person name="Russ C."/>
            <person name="Cuomo C."/>
            <person name="Shea T."/>
            <person name="Young S.K."/>
            <person name="Zeng Q."/>
            <person name="Koehrsen M."/>
            <person name="Haas B."/>
            <person name="Borodovsky M."/>
            <person name="Guigo R."/>
            <person name="Alvarado L."/>
            <person name="Berlin A."/>
            <person name="Borenstein D."/>
            <person name="Chen Z."/>
            <person name="Engels R."/>
            <person name="Freedman E."/>
            <person name="Gellesch M."/>
            <person name="Goldberg J."/>
            <person name="Griggs A."/>
            <person name="Gujja S."/>
            <person name="Heiman D."/>
            <person name="Hepburn T."/>
            <person name="Howarth C."/>
            <person name="Jen D."/>
            <person name="Larson L."/>
            <person name="Lewis B."/>
            <person name="Mehta T."/>
            <person name="Park D."/>
            <person name="Pearson M."/>
            <person name="Roberts A."/>
            <person name="Saif S."/>
            <person name="Shenoy N."/>
            <person name="Sisk P."/>
            <person name="Stolte C."/>
            <person name="Sykes S."/>
            <person name="Walk T."/>
            <person name="White J."/>
            <person name="Yandava C."/>
            <person name="Burger G."/>
            <person name="Gray M.W."/>
            <person name="Holland P.W.H."/>
            <person name="King N."/>
            <person name="Lang F.B.F."/>
            <person name="Roger A.J."/>
            <person name="Ruiz-Trillo I."/>
            <person name="Lander E."/>
            <person name="Nusbaum C."/>
        </authorList>
    </citation>
    <scope>NUCLEOTIDE SEQUENCE [LARGE SCALE GENOMIC DNA]</scope>
    <source>
        <strain evidence="3">ATCC 38327</strain>
    </source>
</reference>
<evidence type="ECO:0000313" key="2">
    <source>
        <dbReference type="EMBL" id="KNE60122.1"/>
    </source>
</evidence>
<evidence type="ECO:0000313" key="3">
    <source>
        <dbReference type="Proteomes" id="UP000054350"/>
    </source>
</evidence>